<proteinExistence type="predicted"/>
<dbReference type="AlphaFoldDB" id="A0A7W9BGP3"/>
<evidence type="ECO:0000313" key="2">
    <source>
        <dbReference type="Proteomes" id="UP000546200"/>
    </source>
</evidence>
<accession>A0A7W9BGP3</accession>
<dbReference type="EMBL" id="JACIJK010000016">
    <property type="protein sequence ID" value="MBB5716881.1"/>
    <property type="molecule type" value="Genomic_DNA"/>
</dbReference>
<sequence>MTRLSADTHYRIVGRKVETIEDISASMANEIITRNSEILNEWHNPRA</sequence>
<organism evidence="1 2">
    <name type="scientific">Sphingomonas aerophila</name>
    <dbReference type="NCBI Taxonomy" id="1344948"/>
    <lineage>
        <taxon>Bacteria</taxon>
        <taxon>Pseudomonadati</taxon>
        <taxon>Pseudomonadota</taxon>
        <taxon>Alphaproteobacteria</taxon>
        <taxon>Sphingomonadales</taxon>
        <taxon>Sphingomonadaceae</taxon>
        <taxon>Sphingomonas</taxon>
    </lineage>
</organism>
<comment type="caution">
    <text evidence="1">The sequence shown here is derived from an EMBL/GenBank/DDBJ whole genome shotgun (WGS) entry which is preliminary data.</text>
</comment>
<gene>
    <name evidence="1" type="ORF">FHS94_003753</name>
</gene>
<dbReference type="RefSeq" id="WP_184060534.1">
    <property type="nucleotide sequence ID" value="NZ_JACIJK010000016.1"/>
</dbReference>
<name>A0A7W9BGP3_9SPHN</name>
<dbReference type="Proteomes" id="UP000546200">
    <property type="component" value="Unassembled WGS sequence"/>
</dbReference>
<keyword evidence="2" id="KW-1185">Reference proteome</keyword>
<protein>
    <submittedName>
        <fullName evidence="1">Uncharacterized protein</fullName>
    </submittedName>
</protein>
<evidence type="ECO:0000313" key="1">
    <source>
        <dbReference type="EMBL" id="MBB5716881.1"/>
    </source>
</evidence>
<reference evidence="1 2" key="1">
    <citation type="submission" date="2020-08" db="EMBL/GenBank/DDBJ databases">
        <title>Genomic Encyclopedia of Type Strains, Phase IV (KMG-IV): sequencing the most valuable type-strain genomes for metagenomic binning, comparative biology and taxonomic classification.</title>
        <authorList>
            <person name="Goeker M."/>
        </authorList>
    </citation>
    <scope>NUCLEOTIDE SEQUENCE [LARGE SCALE GENOMIC DNA]</scope>
    <source>
        <strain evidence="1 2">DSM 100044</strain>
    </source>
</reference>